<dbReference type="GO" id="GO:0004222">
    <property type="term" value="F:metalloendopeptidase activity"/>
    <property type="evidence" value="ECO:0007669"/>
    <property type="project" value="InterPro"/>
</dbReference>
<dbReference type="PROSITE" id="PS51885">
    <property type="entry name" value="NEPRILYSIN"/>
    <property type="match status" value="1"/>
</dbReference>
<name>A0A9J6DS08_RHIMP</name>
<protein>
    <recommendedName>
        <fullName evidence="5">Peptidase M13 N-terminal domain-containing protein</fullName>
    </recommendedName>
</protein>
<evidence type="ECO:0008006" key="5">
    <source>
        <dbReference type="Google" id="ProtNLM"/>
    </source>
</evidence>
<sequence>MSDITSEQVGGKADTSDALSSSQATARAPSEAAPVALATTEEPSAPKAVAAVASVTPQRSDVRSREKRPSIASQTPQSSRSSRSKRKQRKQKLDDEQQREASCLDGTDAHGHTGGVVSLQPAGDISDGTGISNGNTVPAVPKAHPIAPDVVPLSGTVLPADAVLPFGFFYVSVKETARSAWPAETDKVPLTGAPTSHSGVAKTTFSLVGTTASTGAFPPTTVVSAGGPGAPVGSGIASVCVQYSADVTAVVNKARALLSPSNSRPLEADSRKSSVASVAEALVFKPKFRWLWHMSESSRADCSAPEPSTRYLNSPVILIVFCSGLLILVFFFVFVGTSKTGDKKLLCDTSDCRLHRYMLESSLDSSIDPCYNFSAYVCANWKPRHR</sequence>
<dbReference type="EMBL" id="JABSTU010000007">
    <property type="protein sequence ID" value="KAH8024737.1"/>
    <property type="molecule type" value="Genomic_DNA"/>
</dbReference>
<dbReference type="Gene3D" id="3.40.390.10">
    <property type="entry name" value="Collagenase (Catalytic Domain)"/>
    <property type="match status" value="1"/>
</dbReference>
<evidence type="ECO:0000313" key="3">
    <source>
        <dbReference type="EMBL" id="KAH8024737.1"/>
    </source>
</evidence>
<feature type="region of interest" description="Disordered" evidence="1">
    <location>
        <begin position="1"/>
        <end position="133"/>
    </location>
</feature>
<evidence type="ECO:0000256" key="2">
    <source>
        <dbReference type="SAM" id="Phobius"/>
    </source>
</evidence>
<feature type="compositionally biased region" description="Low complexity" evidence="1">
    <location>
        <begin position="43"/>
        <end position="55"/>
    </location>
</feature>
<reference evidence="3" key="1">
    <citation type="journal article" date="2020" name="Cell">
        <title>Large-Scale Comparative Analyses of Tick Genomes Elucidate Their Genetic Diversity and Vector Capacities.</title>
        <authorList>
            <consortium name="Tick Genome and Microbiome Consortium (TIGMIC)"/>
            <person name="Jia N."/>
            <person name="Wang J."/>
            <person name="Shi W."/>
            <person name="Du L."/>
            <person name="Sun Y."/>
            <person name="Zhan W."/>
            <person name="Jiang J.F."/>
            <person name="Wang Q."/>
            <person name="Zhang B."/>
            <person name="Ji P."/>
            <person name="Bell-Sakyi L."/>
            <person name="Cui X.M."/>
            <person name="Yuan T.T."/>
            <person name="Jiang B.G."/>
            <person name="Yang W.F."/>
            <person name="Lam T.T."/>
            <person name="Chang Q.C."/>
            <person name="Ding S.J."/>
            <person name="Wang X.J."/>
            <person name="Zhu J.G."/>
            <person name="Ruan X.D."/>
            <person name="Zhao L."/>
            <person name="Wei J.T."/>
            <person name="Ye R.Z."/>
            <person name="Que T.C."/>
            <person name="Du C.H."/>
            <person name="Zhou Y.H."/>
            <person name="Cheng J.X."/>
            <person name="Dai P.F."/>
            <person name="Guo W.B."/>
            <person name="Han X.H."/>
            <person name="Huang E.J."/>
            <person name="Li L.F."/>
            <person name="Wei W."/>
            <person name="Gao Y.C."/>
            <person name="Liu J.Z."/>
            <person name="Shao H.Z."/>
            <person name="Wang X."/>
            <person name="Wang C.C."/>
            <person name="Yang T.C."/>
            <person name="Huo Q.B."/>
            <person name="Li W."/>
            <person name="Chen H.Y."/>
            <person name="Chen S.E."/>
            <person name="Zhou L.G."/>
            <person name="Ni X.B."/>
            <person name="Tian J.H."/>
            <person name="Sheng Y."/>
            <person name="Liu T."/>
            <person name="Pan Y.S."/>
            <person name="Xia L.Y."/>
            <person name="Li J."/>
            <person name="Zhao F."/>
            <person name="Cao W.C."/>
        </authorList>
    </citation>
    <scope>NUCLEOTIDE SEQUENCE</scope>
    <source>
        <strain evidence="3">Rmic-2018</strain>
    </source>
</reference>
<dbReference type="AlphaFoldDB" id="A0A9J6DS08"/>
<dbReference type="GO" id="GO:0006508">
    <property type="term" value="P:proteolysis"/>
    <property type="evidence" value="ECO:0007669"/>
    <property type="project" value="InterPro"/>
</dbReference>
<feature type="transmembrane region" description="Helical" evidence="2">
    <location>
        <begin position="316"/>
        <end position="335"/>
    </location>
</feature>
<reference evidence="3" key="2">
    <citation type="submission" date="2021-09" db="EMBL/GenBank/DDBJ databases">
        <authorList>
            <person name="Jia N."/>
            <person name="Wang J."/>
            <person name="Shi W."/>
            <person name="Du L."/>
            <person name="Sun Y."/>
            <person name="Zhan W."/>
            <person name="Jiang J."/>
            <person name="Wang Q."/>
            <person name="Zhang B."/>
            <person name="Ji P."/>
            <person name="Sakyi L.B."/>
            <person name="Cui X."/>
            <person name="Yuan T."/>
            <person name="Jiang B."/>
            <person name="Yang W."/>
            <person name="Lam T.T.-Y."/>
            <person name="Chang Q."/>
            <person name="Ding S."/>
            <person name="Wang X."/>
            <person name="Zhu J."/>
            <person name="Ruan X."/>
            <person name="Zhao L."/>
            <person name="Wei J."/>
            <person name="Que T."/>
            <person name="Du C."/>
            <person name="Cheng J."/>
            <person name="Dai P."/>
            <person name="Han X."/>
            <person name="Huang E."/>
            <person name="Gao Y."/>
            <person name="Liu J."/>
            <person name="Shao H."/>
            <person name="Ye R."/>
            <person name="Li L."/>
            <person name="Wei W."/>
            <person name="Wang X."/>
            <person name="Wang C."/>
            <person name="Huo Q."/>
            <person name="Li W."/>
            <person name="Guo W."/>
            <person name="Chen H."/>
            <person name="Chen S."/>
            <person name="Zhou L."/>
            <person name="Zhou L."/>
            <person name="Ni X."/>
            <person name="Tian J."/>
            <person name="Zhou Y."/>
            <person name="Sheng Y."/>
            <person name="Liu T."/>
            <person name="Pan Y."/>
            <person name="Xia L."/>
            <person name="Li J."/>
            <person name="Zhao F."/>
            <person name="Cao W."/>
        </authorList>
    </citation>
    <scope>NUCLEOTIDE SEQUENCE</scope>
    <source>
        <strain evidence="3">Rmic-2018</strain>
        <tissue evidence="3">Larvae</tissue>
    </source>
</reference>
<evidence type="ECO:0000256" key="1">
    <source>
        <dbReference type="SAM" id="MobiDB-lite"/>
    </source>
</evidence>
<dbReference type="InterPro" id="IPR024079">
    <property type="entry name" value="MetalloPept_cat_dom_sf"/>
</dbReference>
<comment type="caution">
    <text evidence="3">The sequence shown here is derived from an EMBL/GenBank/DDBJ whole genome shotgun (WGS) entry which is preliminary data.</text>
</comment>
<gene>
    <name evidence="3" type="ORF">HPB51_001151</name>
</gene>
<keyword evidence="4" id="KW-1185">Reference proteome</keyword>
<evidence type="ECO:0000313" key="4">
    <source>
        <dbReference type="Proteomes" id="UP000821866"/>
    </source>
</evidence>
<organism evidence="3 4">
    <name type="scientific">Rhipicephalus microplus</name>
    <name type="common">Cattle tick</name>
    <name type="synonym">Boophilus microplus</name>
    <dbReference type="NCBI Taxonomy" id="6941"/>
    <lineage>
        <taxon>Eukaryota</taxon>
        <taxon>Metazoa</taxon>
        <taxon>Ecdysozoa</taxon>
        <taxon>Arthropoda</taxon>
        <taxon>Chelicerata</taxon>
        <taxon>Arachnida</taxon>
        <taxon>Acari</taxon>
        <taxon>Parasitiformes</taxon>
        <taxon>Ixodida</taxon>
        <taxon>Ixodoidea</taxon>
        <taxon>Ixodidae</taxon>
        <taxon>Rhipicephalinae</taxon>
        <taxon>Rhipicephalus</taxon>
        <taxon>Boophilus</taxon>
    </lineage>
</organism>
<dbReference type="Proteomes" id="UP000821866">
    <property type="component" value="Unassembled WGS sequence"/>
</dbReference>
<dbReference type="SUPFAM" id="SSF55486">
    <property type="entry name" value="Metalloproteases ('zincins'), catalytic domain"/>
    <property type="match status" value="1"/>
</dbReference>
<proteinExistence type="predicted"/>
<dbReference type="InterPro" id="IPR000718">
    <property type="entry name" value="Peptidase_M13"/>
</dbReference>
<accession>A0A9J6DS08</accession>
<keyword evidence="2" id="KW-1133">Transmembrane helix</keyword>
<keyword evidence="2" id="KW-0472">Membrane</keyword>
<feature type="compositionally biased region" description="Basic and acidic residues" evidence="1">
    <location>
        <begin position="60"/>
        <end position="69"/>
    </location>
</feature>
<keyword evidence="2" id="KW-0812">Transmembrane</keyword>